<evidence type="ECO:0000313" key="2">
    <source>
        <dbReference type="Proteomes" id="UP000663836"/>
    </source>
</evidence>
<dbReference type="EMBL" id="CAJOBD010023143">
    <property type="protein sequence ID" value="CAF4254360.1"/>
    <property type="molecule type" value="Genomic_DNA"/>
</dbReference>
<accession>A0A820F008</accession>
<protein>
    <submittedName>
        <fullName evidence="1">Uncharacterized protein</fullName>
    </submittedName>
</protein>
<sequence>MILNVQTGVKKNKCGNVRETAKLRRDLAAVISLQTIKLW</sequence>
<feature type="non-terminal residue" evidence="1">
    <location>
        <position position="39"/>
    </location>
</feature>
<organism evidence="1 2">
    <name type="scientific">Rotaria sordida</name>
    <dbReference type="NCBI Taxonomy" id="392033"/>
    <lineage>
        <taxon>Eukaryota</taxon>
        <taxon>Metazoa</taxon>
        <taxon>Spiralia</taxon>
        <taxon>Gnathifera</taxon>
        <taxon>Rotifera</taxon>
        <taxon>Eurotatoria</taxon>
        <taxon>Bdelloidea</taxon>
        <taxon>Philodinida</taxon>
        <taxon>Philodinidae</taxon>
        <taxon>Rotaria</taxon>
    </lineage>
</organism>
<proteinExistence type="predicted"/>
<comment type="caution">
    <text evidence="1">The sequence shown here is derived from an EMBL/GenBank/DDBJ whole genome shotgun (WGS) entry which is preliminary data.</text>
</comment>
<evidence type="ECO:0000313" key="1">
    <source>
        <dbReference type="EMBL" id="CAF4254360.1"/>
    </source>
</evidence>
<gene>
    <name evidence="1" type="ORF">JBS370_LOCUS38840</name>
</gene>
<dbReference type="AlphaFoldDB" id="A0A820F008"/>
<name>A0A820F008_9BILA</name>
<dbReference type="Proteomes" id="UP000663836">
    <property type="component" value="Unassembled WGS sequence"/>
</dbReference>
<reference evidence="1" key="1">
    <citation type="submission" date="2021-02" db="EMBL/GenBank/DDBJ databases">
        <authorList>
            <person name="Nowell W R."/>
        </authorList>
    </citation>
    <scope>NUCLEOTIDE SEQUENCE</scope>
</reference>